<dbReference type="InterPro" id="IPR036770">
    <property type="entry name" value="Ankyrin_rpt-contain_sf"/>
</dbReference>
<keyword evidence="2 3" id="KW-0040">ANK repeat</keyword>
<dbReference type="Pfam" id="PF13857">
    <property type="entry name" value="Ank_5"/>
    <property type="match status" value="1"/>
</dbReference>
<dbReference type="PANTHER" id="PTHR24171">
    <property type="entry name" value="ANKYRIN REPEAT DOMAIN-CONTAINING PROTEIN 39-RELATED"/>
    <property type="match status" value="1"/>
</dbReference>
<dbReference type="InterPro" id="IPR002110">
    <property type="entry name" value="Ankyrin_rpt"/>
</dbReference>
<evidence type="ECO:0000256" key="2">
    <source>
        <dbReference type="ARBA" id="ARBA00023043"/>
    </source>
</evidence>
<name>A0ABD2XCD5_9HYME</name>
<dbReference type="AlphaFoldDB" id="A0ABD2XCD5"/>
<gene>
    <name evidence="4" type="ORF">TKK_003955</name>
</gene>
<dbReference type="Gene3D" id="1.25.40.20">
    <property type="entry name" value="Ankyrin repeat-containing domain"/>
    <property type="match status" value="3"/>
</dbReference>
<dbReference type="PROSITE" id="PS50088">
    <property type="entry name" value="ANK_REPEAT"/>
    <property type="match status" value="2"/>
</dbReference>
<dbReference type="SUPFAM" id="SSF48403">
    <property type="entry name" value="Ankyrin repeat"/>
    <property type="match status" value="1"/>
</dbReference>
<feature type="repeat" description="ANK" evidence="3">
    <location>
        <begin position="146"/>
        <end position="178"/>
    </location>
</feature>
<comment type="caution">
    <text evidence="4">The sequence shown here is derived from an EMBL/GenBank/DDBJ whole genome shotgun (WGS) entry which is preliminary data.</text>
</comment>
<keyword evidence="1" id="KW-0677">Repeat</keyword>
<evidence type="ECO:0000313" key="4">
    <source>
        <dbReference type="EMBL" id="KAL3402768.1"/>
    </source>
</evidence>
<sequence>MKSYHPRVISLLLRNGADPNLANKDGSTPVHVVCQERFEIDLFGIFFMDTLYMNQEVRVDARDNLGRAPLHLALEHDLKSTAEDLLWSGADPNLANVEGWTPLHIVCKRKERCPDENLNLATMLMESSRDEDDVPQLLIDARNEASCDTALHLAAGNKNRDLFVLLLTRGADPNSANAEGLTPLHVICKDSYCCL</sequence>
<reference evidence="4 5" key="1">
    <citation type="journal article" date="2024" name="bioRxiv">
        <title>A reference genome for Trichogramma kaykai: A tiny desert-dwelling parasitoid wasp with competing sex-ratio distorters.</title>
        <authorList>
            <person name="Culotta J."/>
            <person name="Lindsey A.R."/>
        </authorList>
    </citation>
    <scope>NUCLEOTIDE SEQUENCE [LARGE SCALE GENOMIC DNA]</scope>
    <source>
        <strain evidence="4 5">KSX58</strain>
    </source>
</reference>
<evidence type="ECO:0000256" key="3">
    <source>
        <dbReference type="PROSITE-ProRule" id="PRU00023"/>
    </source>
</evidence>
<keyword evidence="5" id="KW-1185">Reference proteome</keyword>
<evidence type="ECO:0000313" key="5">
    <source>
        <dbReference type="Proteomes" id="UP001627154"/>
    </source>
</evidence>
<protein>
    <submittedName>
        <fullName evidence="4">Uncharacterized protein</fullName>
    </submittedName>
</protein>
<accession>A0ABD2XCD5</accession>
<dbReference type="PROSITE" id="PS50297">
    <property type="entry name" value="ANK_REP_REGION"/>
    <property type="match status" value="2"/>
</dbReference>
<proteinExistence type="predicted"/>
<feature type="repeat" description="ANK" evidence="3">
    <location>
        <begin position="65"/>
        <end position="97"/>
    </location>
</feature>
<organism evidence="4 5">
    <name type="scientific">Trichogramma kaykai</name>
    <dbReference type="NCBI Taxonomy" id="54128"/>
    <lineage>
        <taxon>Eukaryota</taxon>
        <taxon>Metazoa</taxon>
        <taxon>Ecdysozoa</taxon>
        <taxon>Arthropoda</taxon>
        <taxon>Hexapoda</taxon>
        <taxon>Insecta</taxon>
        <taxon>Pterygota</taxon>
        <taxon>Neoptera</taxon>
        <taxon>Endopterygota</taxon>
        <taxon>Hymenoptera</taxon>
        <taxon>Apocrita</taxon>
        <taxon>Proctotrupomorpha</taxon>
        <taxon>Chalcidoidea</taxon>
        <taxon>Trichogrammatidae</taxon>
        <taxon>Trichogramma</taxon>
    </lineage>
</organism>
<dbReference type="Proteomes" id="UP001627154">
    <property type="component" value="Unassembled WGS sequence"/>
</dbReference>
<dbReference type="SMART" id="SM00248">
    <property type="entry name" value="ANK"/>
    <property type="match status" value="3"/>
</dbReference>
<dbReference type="Pfam" id="PF12796">
    <property type="entry name" value="Ank_2"/>
    <property type="match status" value="1"/>
</dbReference>
<evidence type="ECO:0000256" key="1">
    <source>
        <dbReference type="ARBA" id="ARBA00022737"/>
    </source>
</evidence>
<dbReference type="EMBL" id="JBJJXI010000032">
    <property type="protein sequence ID" value="KAL3402768.1"/>
    <property type="molecule type" value="Genomic_DNA"/>
</dbReference>